<dbReference type="Gene3D" id="3.40.50.300">
    <property type="entry name" value="P-loop containing nucleotide triphosphate hydrolases"/>
    <property type="match status" value="1"/>
</dbReference>
<organism evidence="6 7">
    <name type="scientific">Panagrolaimus superbus</name>
    <dbReference type="NCBI Taxonomy" id="310955"/>
    <lineage>
        <taxon>Eukaryota</taxon>
        <taxon>Metazoa</taxon>
        <taxon>Ecdysozoa</taxon>
        <taxon>Nematoda</taxon>
        <taxon>Chromadorea</taxon>
        <taxon>Rhabditida</taxon>
        <taxon>Tylenchina</taxon>
        <taxon>Panagrolaimomorpha</taxon>
        <taxon>Panagrolaimoidea</taxon>
        <taxon>Panagrolaimidae</taxon>
        <taxon>Panagrolaimus</taxon>
    </lineage>
</organism>
<evidence type="ECO:0000256" key="4">
    <source>
        <dbReference type="ARBA" id="ARBA00023242"/>
    </source>
</evidence>
<dbReference type="Pfam" id="PF02463">
    <property type="entry name" value="SMC_N"/>
    <property type="match status" value="1"/>
</dbReference>
<dbReference type="AlphaFoldDB" id="A0A914Z187"/>
<sequence>MQLTSGGEKTLSSLSLVFALHHFRPTPFYVMDEIDAALDARNVMLIAHFVKERAETAQFIIISLREQMFNLADRLIGIFKINDCTQNVVTPGYDGIEENVPPDSDDAAAVANKTHEFIAGTDPEMDSFIRNKLRRRLEEDETDYRAPKKAKKTR</sequence>
<keyword evidence="6" id="KW-1185">Reference proteome</keyword>
<dbReference type="GO" id="GO:0000796">
    <property type="term" value="C:condensin complex"/>
    <property type="evidence" value="ECO:0007669"/>
    <property type="project" value="TreeGrafter"/>
</dbReference>
<evidence type="ECO:0000256" key="1">
    <source>
        <dbReference type="ARBA" id="ARBA00004123"/>
    </source>
</evidence>
<comment type="subcellular location">
    <subcellularLocation>
        <location evidence="1">Nucleus</location>
    </subcellularLocation>
</comment>
<evidence type="ECO:0000259" key="5">
    <source>
        <dbReference type="Pfam" id="PF02463"/>
    </source>
</evidence>
<feature type="domain" description="RecF/RecN/SMC N-terminal" evidence="5">
    <location>
        <begin position="5"/>
        <end position="85"/>
    </location>
</feature>
<evidence type="ECO:0000313" key="7">
    <source>
        <dbReference type="WBParaSite" id="PSU_v2.g6127.t1"/>
    </source>
</evidence>
<dbReference type="GO" id="GO:0007076">
    <property type="term" value="P:mitotic chromosome condensation"/>
    <property type="evidence" value="ECO:0007669"/>
    <property type="project" value="TreeGrafter"/>
</dbReference>
<evidence type="ECO:0000256" key="3">
    <source>
        <dbReference type="ARBA" id="ARBA00022840"/>
    </source>
</evidence>
<dbReference type="WBParaSite" id="PSU_v2.g6127.t1">
    <property type="protein sequence ID" value="PSU_v2.g6127.t1"/>
    <property type="gene ID" value="PSU_v2.g6127"/>
</dbReference>
<dbReference type="GO" id="GO:0005634">
    <property type="term" value="C:nucleus"/>
    <property type="evidence" value="ECO:0007669"/>
    <property type="project" value="UniProtKB-SubCell"/>
</dbReference>
<protein>
    <submittedName>
        <fullName evidence="7">RecF/RecN/SMC N-terminal domain-containing protein</fullName>
    </submittedName>
</protein>
<reference evidence="7" key="1">
    <citation type="submission" date="2022-11" db="UniProtKB">
        <authorList>
            <consortium name="WormBaseParasite"/>
        </authorList>
    </citation>
    <scope>IDENTIFICATION</scope>
</reference>
<dbReference type="InterPro" id="IPR027417">
    <property type="entry name" value="P-loop_NTPase"/>
</dbReference>
<keyword evidence="4" id="KW-0539">Nucleus</keyword>
<dbReference type="PANTHER" id="PTHR18937">
    <property type="entry name" value="STRUCTURAL MAINTENANCE OF CHROMOSOMES SMC FAMILY MEMBER"/>
    <property type="match status" value="1"/>
</dbReference>
<dbReference type="InterPro" id="IPR003395">
    <property type="entry name" value="RecF/RecN/SMC_N"/>
</dbReference>
<keyword evidence="3" id="KW-0067">ATP-binding</keyword>
<dbReference type="Proteomes" id="UP000887577">
    <property type="component" value="Unplaced"/>
</dbReference>
<dbReference type="GO" id="GO:0005524">
    <property type="term" value="F:ATP binding"/>
    <property type="evidence" value="ECO:0007669"/>
    <property type="project" value="UniProtKB-KW"/>
</dbReference>
<accession>A0A914Z187</accession>
<dbReference type="SUPFAM" id="SSF52540">
    <property type="entry name" value="P-loop containing nucleoside triphosphate hydrolases"/>
    <property type="match status" value="1"/>
</dbReference>
<dbReference type="PANTHER" id="PTHR18937:SF172">
    <property type="entry name" value="STRUCTURAL MAINTENANCE OF CHROMOSOMES PROTEIN"/>
    <property type="match status" value="1"/>
</dbReference>
<name>A0A914Z187_9BILA</name>
<evidence type="ECO:0000313" key="6">
    <source>
        <dbReference type="Proteomes" id="UP000887577"/>
    </source>
</evidence>
<keyword evidence="2" id="KW-0547">Nucleotide-binding</keyword>
<evidence type="ECO:0000256" key="2">
    <source>
        <dbReference type="ARBA" id="ARBA00022741"/>
    </source>
</evidence>
<proteinExistence type="predicted"/>